<dbReference type="Proteomes" id="UP000651085">
    <property type="component" value="Unassembled WGS sequence"/>
</dbReference>
<dbReference type="GO" id="GO:0009279">
    <property type="term" value="C:cell outer membrane"/>
    <property type="evidence" value="ECO:0007669"/>
    <property type="project" value="UniProtKB-SubCell"/>
</dbReference>
<protein>
    <submittedName>
        <fullName evidence="9">RagB/SusD family nutrient uptake outer membrane protein</fullName>
    </submittedName>
</protein>
<dbReference type="InterPro" id="IPR011990">
    <property type="entry name" value="TPR-like_helical_dom_sf"/>
</dbReference>
<dbReference type="InterPro" id="IPR033985">
    <property type="entry name" value="SusD-like_N"/>
</dbReference>
<evidence type="ECO:0000256" key="1">
    <source>
        <dbReference type="ARBA" id="ARBA00004442"/>
    </source>
</evidence>
<feature type="domain" description="SusD-like N-terminal" evidence="8">
    <location>
        <begin position="23"/>
        <end position="225"/>
    </location>
</feature>
<evidence type="ECO:0000259" key="7">
    <source>
        <dbReference type="Pfam" id="PF07980"/>
    </source>
</evidence>
<comment type="similarity">
    <text evidence="2">Belongs to the SusD family.</text>
</comment>
<keyword evidence="3 6" id="KW-0732">Signal</keyword>
<dbReference type="RefSeq" id="WP_262434646.1">
    <property type="nucleotide sequence ID" value="NZ_JACRTF010000001.1"/>
</dbReference>
<reference evidence="9" key="1">
    <citation type="submission" date="2020-08" db="EMBL/GenBank/DDBJ databases">
        <title>Genome public.</title>
        <authorList>
            <person name="Liu C."/>
            <person name="Sun Q."/>
        </authorList>
    </citation>
    <scope>NUCLEOTIDE SEQUENCE</scope>
    <source>
        <strain evidence="9">N12</strain>
    </source>
</reference>
<dbReference type="EMBL" id="JACRTF010000001">
    <property type="protein sequence ID" value="MBC8593519.1"/>
    <property type="molecule type" value="Genomic_DNA"/>
</dbReference>
<evidence type="ECO:0000313" key="10">
    <source>
        <dbReference type="Proteomes" id="UP000651085"/>
    </source>
</evidence>
<dbReference type="Pfam" id="PF14322">
    <property type="entry name" value="SusD-like_3"/>
    <property type="match status" value="1"/>
</dbReference>
<dbReference type="Pfam" id="PF07980">
    <property type="entry name" value="SusD_RagB"/>
    <property type="match status" value="1"/>
</dbReference>
<name>A0A926IPP8_9BACT</name>
<keyword evidence="4" id="KW-0472">Membrane</keyword>
<dbReference type="Gene3D" id="1.25.40.390">
    <property type="match status" value="2"/>
</dbReference>
<evidence type="ECO:0000256" key="4">
    <source>
        <dbReference type="ARBA" id="ARBA00023136"/>
    </source>
</evidence>
<accession>A0A926IPP8</accession>
<feature type="chain" id="PRO_5038517883" evidence="6">
    <location>
        <begin position="20"/>
        <end position="559"/>
    </location>
</feature>
<gene>
    <name evidence="9" type="ORF">H8744_09715</name>
</gene>
<keyword evidence="10" id="KW-1185">Reference proteome</keyword>
<comment type="subcellular location">
    <subcellularLocation>
        <location evidence="1">Cell outer membrane</location>
    </subcellularLocation>
</comment>
<evidence type="ECO:0000256" key="3">
    <source>
        <dbReference type="ARBA" id="ARBA00022729"/>
    </source>
</evidence>
<evidence type="ECO:0000256" key="5">
    <source>
        <dbReference type="ARBA" id="ARBA00023237"/>
    </source>
</evidence>
<proteinExistence type="inferred from homology"/>
<organism evidence="9 10">
    <name type="scientific">Jilunia laotingensis</name>
    <dbReference type="NCBI Taxonomy" id="2763675"/>
    <lineage>
        <taxon>Bacteria</taxon>
        <taxon>Pseudomonadati</taxon>
        <taxon>Bacteroidota</taxon>
        <taxon>Bacteroidia</taxon>
        <taxon>Bacteroidales</taxon>
        <taxon>Bacteroidaceae</taxon>
        <taxon>Jilunia</taxon>
    </lineage>
</organism>
<dbReference type="PROSITE" id="PS51257">
    <property type="entry name" value="PROKAR_LIPOPROTEIN"/>
    <property type="match status" value="1"/>
</dbReference>
<feature type="domain" description="RagB/SusD" evidence="7">
    <location>
        <begin position="410"/>
        <end position="559"/>
    </location>
</feature>
<feature type="signal peptide" evidence="6">
    <location>
        <begin position="1"/>
        <end position="19"/>
    </location>
</feature>
<evidence type="ECO:0000256" key="6">
    <source>
        <dbReference type="SAM" id="SignalP"/>
    </source>
</evidence>
<keyword evidence="5" id="KW-0998">Cell outer membrane</keyword>
<dbReference type="AlphaFoldDB" id="A0A926IPP8"/>
<evidence type="ECO:0000256" key="2">
    <source>
        <dbReference type="ARBA" id="ARBA00006275"/>
    </source>
</evidence>
<comment type="caution">
    <text evidence="9">The sequence shown here is derived from an EMBL/GenBank/DDBJ whole genome shotgun (WGS) entry which is preliminary data.</text>
</comment>
<evidence type="ECO:0000259" key="8">
    <source>
        <dbReference type="Pfam" id="PF14322"/>
    </source>
</evidence>
<dbReference type="SUPFAM" id="SSF48452">
    <property type="entry name" value="TPR-like"/>
    <property type="match status" value="1"/>
</dbReference>
<dbReference type="InterPro" id="IPR012944">
    <property type="entry name" value="SusD_RagB_dom"/>
</dbReference>
<evidence type="ECO:0000313" key="9">
    <source>
        <dbReference type="EMBL" id="MBC8593519.1"/>
    </source>
</evidence>
<sequence>MNRLLFKIPAFSFILLFLAGCNDFLDKDVLGNSTDENFYDTQYKLQAALNATYDVLQMDLFNECEWRFGDACADDVWGSDEGLASQMGQLVQFRFNTSNEWIQNRYTINYKGIHRANQVIANAHKVKLSVYDYASYKAVREILGQAKFLRALFYFNLVKTYGGVPIRPETETVQGLVVPRNTAAEVYAYIEKDLREASIMLPARYMGTEAGKASEGAAVALLMKVLMYQATPGENSEKWQEMVRLGDFFVEGTKMTLGEILNYDSSEEDWESLRERLWFKPKELNTSTDPYETTETELPALHNAYSLDYKDYYGKDFGYIDQFFQTGEFSKGSIFEVVFKESADGSNGDTNEGTPIYDNIYSSSPQIWTTNDIINELFSSDPRRSFTIGHQQYAPDGDLCQCGPGRYLSLKWYTPLKDRPQYGGDNGKNRRLIRYAEVLLMYAEALNETNQGVRALAQLNKNKTQVNTINGSSTLYIGGGYGQMRDQIWKERRIELCFEWDRFFDLVRQKRAAQVIKTYGSKRANKRGYYFREGVNELFPIPQSEIDISNGVIEQNPGY</sequence>